<gene>
    <name evidence="2" type="ORF">E7747_09195</name>
</gene>
<reference evidence="3" key="1">
    <citation type="submission" date="2019-02" db="EMBL/GenBank/DDBJ databases">
        <title>Isolation and identification of novel species under the genus Muribaculum.</title>
        <authorList>
            <person name="Miyake S."/>
            <person name="Ding Y."/>
            <person name="Low A."/>
            <person name="Soh M."/>
            <person name="Seedorf H."/>
        </authorList>
    </citation>
    <scope>NUCLEOTIDE SEQUENCE [LARGE SCALE GENOMIC DNA]</scope>
    <source>
        <strain evidence="3">H5</strain>
    </source>
</reference>
<accession>A0A4P7W3L5</accession>
<keyword evidence="3" id="KW-1185">Reference proteome</keyword>
<dbReference type="PROSITE" id="PS51257">
    <property type="entry name" value="PROKAR_LIPOPROTEIN"/>
    <property type="match status" value="1"/>
</dbReference>
<proteinExistence type="predicted"/>
<protein>
    <recommendedName>
        <fullName evidence="4">Lipocalin-like domain-containing protein</fullName>
    </recommendedName>
</protein>
<feature type="signal peptide" evidence="1">
    <location>
        <begin position="1"/>
        <end position="20"/>
    </location>
</feature>
<keyword evidence="1" id="KW-0732">Signal</keyword>
<dbReference type="EMBL" id="CP039396">
    <property type="protein sequence ID" value="QCD42442.1"/>
    <property type="molecule type" value="Genomic_DNA"/>
</dbReference>
<evidence type="ECO:0000256" key="1">
    <source>
        <dbReference type="SAM" id="SignalP"/>
    </source>
</evidence>
<dbReference type="RefSeq" id="WP_123398948.1">
    <property type="nucleotide sequence ID" value="NZ_CP039396.1"/>
</dbReference>
<organism evidence="2 3">
    <name type="scientific">Duncaniella dubosii</name>
    <dbReference type="NCBI Taxonomy" id="2518971"/>
    <lineage>
        <taxon>Bacteria</taxon>
        <taxon>Pseudomonadati</taxon>
        <taxon>Bacteroidota</taxon>
        <taxon>Bacteroidia</taxon>
        <taxon>Bacteroidales</taxon>
        <taxon>Muribaculaceae</taxon>
        <taxon>Duncaniella</taxon>
    </lineage>
</organism>
<dbReference type="AlphaFoldDB" id="A0A4P7W3L5"/>
<evidence type="ECO:0000313" key="2">
    <source>
        <dbReference type="EMBL" id="QCD42442.1"/>
    </source>
</evidence>
<name>A0A4P7W3L5_9BACT</name>
<evidence type="ECO:0008006" key="4">
    <source>
        <dbReference type="Google" id="ProtNLM"/>
    </source>
</evidence>
<dbReference type="Proteomes" id="UP000297149">
    <property type="component" value="Chromosome"/>
</dbReference>
<dbReference type="KEGG" id="ddb:E7747_09195"/>
<sequence>MNKFLFSLLLSLISFGIAGCSDEDDVEIIDLNLLAGQWEVVSQTPERNCIYDITAAPDLTEGTYGGHYGKITTYYLTANGKPLFDKEYNWSIRYMENNQPLLDLTLVGELDSEDPWAGNYYYKVTKLTSSVMWWQANTNGDNTIIKFRRRTDLKINQENNSTI</sequence>
<feature type="chain" id="PRO_5020284407" description="Lipocalin-like domain-containing protein" evidence="1">
    <location>
        <begin position="21"/>
        <end position="163"/>
    </location>
</feature>
<evidence type="ECO:0000313" key="3">
    <source>
        <dbReference type="Proteomes" id="UP000297149"/>
    </source>
</evidence>